<name>A0A1M2VAJ4_TRAPU</name>
<dbReference type="OMA" id="YMLDADN"/>
<evidence type="ECO:0000313" key="2">
    <source>
        <dbReference type="Proteomes" id="UP000184267"/>
    </source>
</evidence>
<dbReference type="OrthoDB" id="3266220at2759"/>
<comment type="caution">
    <text evidence="1">The sequence shown here is derived from an EMBL/GenBank/DDBJ whole genome shotgun (WGS) entry which is preliminary data.</text>
</comment>
<evidence type="ECO:0000313" key="1">
    <source>
        <dbReference type="EMBL" id="OJT04555.1"/>
    </source>
</evidence>
<accession>A0A1M2VAJ4</accession>
<keyword evidence="2" id="KW-1185">Reference proteome</keyword>
<protein>
    <submittedName>
        <fullName evidence="1">Uncharacterized protein</fullName>
    </submittedName>
</protein>
<dbReference type="Proteomes" id="UP000184267">
    <property type="component" value="Unassembled WGS sequence"/>
</dbReference>
<dbReference type="EMBL" id="MNAD01001539">
    <property type="protein sequence ID" value="OJT04555.1"/>
    <property type="molecule type" value="Genomic_DNA"/>
</dbReference>
<organism evidence="1 2">
    <name type="scientific">Trametes pubescens</name>
    <name type="common">White-rot fungus</name>
    <dbReference type="NCBI Taxonomy" id="154538"/>
    <lineage>
        <taxon>Eukaryota</taxon>
        <taxon>Fungi</taxon>
        <taxon>Dikarya</taxon>
        <taxon>Basidiomycota</taxon>
        <taxon>Agaricomycotina</taxon>
        <taxon>Agaricomycetes</taxon>
        <taxon>Polyporales</taxon>
        <taxon>Polyporaceae</taxon>
        <taxon>Trametes</taxon>
    </lineage>
</organism>
<dbReference type="AlphaFoldDB" id="A0A1M2VAJ4"/>
<gene>
    <name evidence="1" type="ORF">TRAPUB_4825</name>
</gene>
<reference evidence="1 2" key="1">
    <citation type="submission" date="2016-10" db="EMBL/GenBank/DDBJ databases">
        <title>Genome sequence of the basidiomycete white-rot fungus Trametes pubescens.</title>
        <authorList>
            <person name="Makela M.R."/>
            <person name="Granchi Z."/>
            <person name="Peng M."/>
            <person name="De Vries R.P."/>
            <person name="Grigoriev I."/>
            <person name="Riley R."/>
            <person name="Hilden K."/>
        </authorList>
    </citation>
    <scope>NUCLEOTIDE SEQUENCE [LARGE SCALE GENOMIC DNA]</scope>
    <source>
        <strain evidence="1 2">FBCC735</strain>
    </source>
</reference>
<proteinExistence type="predicted"/>
<sequence>MNCTLPTQTPIDPNLKQSIIRSTTLAPMVFSNNTSSNEKDQSRSTLKTRVQSRLQTALMPRRHIQSSTVILPSGPQSECSTLVDFPIDDALLKEQIDEEEDYTEEYMLDADNSAWSTGKYTPSKASKRYAGARMALKSTLSQDHLLSADDSAWVAARPCAAQTKSRTWYATTGRHPQAMPVFQAQLLDPEDRAWM</sequence>